<comment type="similarity">
    <text evidence="2">Belongs to the GMC oxidoreductase family.</text>
</comment>
<dbReference type="EMBL" id="JBANRG010000007">
    <property type="protein sequence ID" value="KAK7464989.1"/>
    <property type="molecule type" value="Genomic_DNA"/>
</dbReference>
<dbReference type="Gene3D" id="3.30.560.10">
    <property type="entry name" value="Glucose Oxidase, domain 3"/>
    <property type="match status" value="1"/>
</dbReference>
<dbReference type="InterPro" id="IPR012132">
    <property type="entry name" value="GMC_OxRdtase"/>
</dbReference>
<dbReference type="Proteomes" id="UP001498398">
    <property type="component" value="Unassembled WGS sequence"/>
</dbReference>
<evidence type="ECO:0000259" key="7">
    <source>
        <dbReference type="Pfam" id="PF05199"/>
    </source>
</evidence>
<evidence type="ECO:0008006" key="10">
    <source>
        <dbReference type="Google" id="ProtNLM"/>
    </source>
</evidence>
<dbReference type="InterPro" id="IPR000172">
    <property type="entry name" value="GMC_OxRdtase_N"/>
</dbReference>
<organism evidence="8 9">
    <name type="scientific">Marasmiellus scandens</name>
    <dbReference type="NCBI Taxonomy" id="2682957"/>
    <lineage>
        <taxon>Eukaryota</taxon>
        <taxon>Fungi</taxon>
        <taxon>Dikarya</taxon>
        <taxon>Basidiomycota</taxon>
        <taxon>Agaricomycotina</taxon>
        <taxon>Agaricomycetes</taxon>
        <taxon>Agaricomycetidae</taxon>
        <taxon>Agaricales</taxon>
        <taxon>Marasmiineae</taxon>
        <taxon>Omphalotaceae</taxon>
        <taxon>Marasmiellus</taxon>
    </lineage>
</organism>
<protein>
    <recommendedName>
        <fullName evidence="10">Aryl-alcohol oxidase</fullName>
    </recommendedName>
</protein>
<dbReference type="InterPro" id="IPR036188">
    <property type="entry name" value="FAD/NAD-bd_sf"/>
</dbReference>
<dbReference type="InterPro" id="IPR007867">
    <property type="entry name" value="GMC_OxRtase_C"/>
</dbReference>
<dbReference type="SUPFAM" id="SSF54373">
    <property type="entry name" value="FAD-linked reductases, C-terminal domain"/>
    <property type="match status" value="1"/>
</dbReference>
<feature type="signal peptide" evidence="5">
    <location>
        <begin position="1"/>
        <end position="21"/>
    </location>
</feature>
<evidence type="ECO:0000313" key="8">
    <source>
        <dbReference type="EMBL" id="KAK7464989.1"/>
    </source>
</evidence>
<evidence type="ECO:0000256" key="4">
    <source>
        <dbReference type="ARBA" id="ARBA00022827"/>
    </source>
</evidence>
<comment type="cofactor">
    <cofactor evidence="1">
        <name>FAD</name>
        <dbReference type="ChEBI" id="CHEBI:57692"/>
    </cofactor>
</comment>
<evidence type="ECO:0000259" key="6">
    <source>
        <dbReference type="Pfam" id="PF00732"/>
    </source>
</evidence>
<dbReference type="PIRSF" id="PIRSF000137">
    <property type="entry name" value="Alcohol_oxidase"/>
    <property type="match status" value="1"/>
</dbReference>
<evidence type="ECO:0000256" key="3">
    <source>
        <dbReference type="ARBA" id="ARBA00022630"/>
    </source>
</evidence>
<gene>
    <name evidence="8" type="ORF">VKT23_006198</name>
</gene>
<dbReference type="PANTHER" id="PTHR11552">
    <property type="entry name" value="GLUCOSE-METHANOL-CHOLINE GMC OXIDOREDUCTASE"/>
    <property type="match status" value="1"/>
</dbReference>
<reference evidence="8 9" key="1">
    <citation type="submission" date="2024-01" db="EMBL/GenBank/DDBJ databases">
        <title>A draft genome for the cacao thread blight pathogen Marasmiellus scandens.</title>
        <authorList>
            <person name="Baruah I.K."/>
            <person name="Leung J."/>
            <person name="Bukari Y."/>
            <person name="Amoako-Attah I."/>
            <person name="Meinhardt L.W."/>
            <person name="Bailey B.A."/>
            <person name="Cohen S.P."/>
        </authorList>
    </citation>
    <scope>NUCLEOTIDE SEQUENCE [LARGE SCALE GENOMIC DNA]</scope>
    <source>
        <strain evidence="8 9">GH-19</strain>
    </source>
</reference>
<feature type="chain" id="PRO_5046380854" description="Aryl-alcohol oxidase" evidence="5">
    <location>
        <begin position="22"/>
        <end position="594"/>
    </location>
</feature>
<feature type="domain" description="Glucose-methanol-choline oxidoreductase N-terminal" evidence="6">
    <location>
        <begin position="37"/>
        <end position="346"/>
    </location>
</feature>
<evidence type="ECO:0000313" key="9">
    <source>
        <dbReference type="Proteomes" id="UP001498398"/>
    </source>
</evidence>
<dbReference type="Pfam" id="PF05199">
    <property type="entry name" value="GMC_oxred_C"/>
    <property type="match status" value="1"/>
</dbReference>
<dbReference type="SUPFAM" id="SSF51905">
    <property type="entry name" value="FAD/NAD(P)-binding domain"/>
    <property type="match status" value="1"/>
</dbReference>
<dbReference type="PANTHER" id="PTHR11552:SF147">
    <property type="entry name" value="CHOLINE DEHYDROGENASE, MITOCHONDRIAL"/>
    <property type="match status" value="1"/>
</dbReference>
<sequence length="594" mass="64625">MCILGLRQWALLAVAAVPCLAAIYDNSTTLADLETEYDFVIVGGGTAGLVVANRLTENPDVSVLVIEGGVTNTKDALNIQVPFYCTRATPDTPFDWNYSSTPQEALLNRTIPYRRGHVLGGSSSTNFLAYNRGPSDDWDRIADFTGDDGWSWEELQPYILRNEILTDPADKHDFSTQIDASVHGHSGINGDSPPGYPTALDDRVIQTTQELSDDFPFNQDMNSGFHLGIGWQVSTVRNGSRSSSATSYLAPEYANRPNLDVVLNTRVTRILAEDNSTSFKTVEYLSTTDCRQQITAKNEVILSAGSIGTVQILLLSGIGDSESLSFLGIETVLDNPSVGQNLTDHPIIGQSWFVNNTETWEKAARNATLAAQQLEEWTTTKTGPLTDALGNHQAWLRLPENSSIFEQVFDPASGPNAAHYELIWANGLNFAVPPPTGNFMTISSVVVSPTSRGSVSLNSSDPLEDPVINPNLLGSDFDMFTMRAAVLSARHFLTAPAWSDYVLSPLVNATTDEELDTFIRNNTRTIFHPVGTAAMTPIDAGYGVVNPDLKVKGVENLRIVDASILPFIPAAHTQVPVYIVAERASDIIKQSWGI</sequence>
<dbReference type="Gene3D" id="3.50.50.60">
    <property type="entry name" value="FAD/NAD(P)-binding domain"/>
    <property type="match status" value="1"/>
</dbReference>
<evidence type="ECO:0000256" key="2">
    <source>
        <dbReference type="ARBA" id="ARBA00010790"/>
    </source>
</evidence>
<evidence type="ECO:0000256" key="1">
    <source>
        <dbReference type="ARBA" id="ARBA00001974"/>
    </source>
</evidence>
<keyword evidence="4" id="KW-0274">FAD</keyword>
<keyword evidence="5" id="KW-0732">Signal</keyword>
<evidence type="ECO:0000256" key="5">
    <source>
        <dbReference type="SAM" id="SignalP"/>
    </source>
</evidence>
<feature type="domain" description="Glucose-methanol-choline oxidoreductase C-terminal" evidence="7">
    <location>
        <begin position="449"/>
        <end position="581"/>
    </location>
</feature>
<proteinExistence type="inferred from homology"/>
<name>A0ABR1JS57_9AGAR</name>
<comment type="caution">
    <text evidence="8">The sequence shown here is derived from an EMBL/GenBank/DDBJ whole genome shotgun (WGS) entry which is preliminary data.</text>
</comment>
<keyword evidence="9" id="KW-1185">Reference proteome</keyword>
<keyword evidence="3" id="KW-0285">Flavoprotein</keyword>
<accession>A0ABR1JS57</accession>
<dbReference type="Pfam" id="PF00732">
    <property type="entry name" value="GMC_oxred_N"/>
    <property type="match status" value="1"/>
</dbReference>